<evidence type="ECO:0000256" key="1">
    <source>
        <dbReference type="SAM" id="Phobius"/>
    </source>
</evidence>
<accession>A0A2W4WEF2</accession>
<comment type="caution">
    <text evidence="2">The sequence shown here is derived from an EMBL/GenBank/DDBJ whole genome shotgun (WGS) entry which is preliminary data.</text>
</comment>
<gene>
    <name evidence="2" type="ORF">DCF19_05925</name>
</gene>
<proteinExistence type="predicted"/>
<evidence type="ECO:0000313" key="3">
    <source>
        <dbReference type="Proteomes" id="UP000249467"/>
    </source>
</evidence>
<keyword evidence="1" id="KW-1133">Transmembrane helix</keyword>
<dbReference type="EMBL" id="QBML01000005">
    <property type="protein sequence ID" value="PZO43474.1"/>
    <property type="molecule type" value="Genomic_DNA"/>
</dbReference>
<reference evidence="2 3" key="2">
    <citation type="submission" date="2018-06" db="EMBL/GenBank/DDBJ databases">
        <title>Metagenomic assembly of (sub)arctic Cyanobacteria and their associated microbiome from non-axenic cultures.</title>
        <authorList>
            <person name="Baurain D."/>
        </authorList>
    </citation>
    <scope>NUCLEOTIDE SEQUENCE [LARGE SCALE GENOMIC DNA]</scope>
    <source>
        <strain evidence="2">ULC066bin1</strain>
    </source>
</reference>
<organism evidence="2 3">
    <name type="scientific">Pseudanabaena frigida</name>
    <dbReference type="NCBI Taxonomy" id="945775"/>
    <lineage>
        <taxon>Bacteria</taxon>
        <taxon>Bacillati</taxon>
        <taxon>Cyanobacteriota</taxon>
        <taxon>Cyanophyceae</taxon>
        <taxon>Pseudanabaenales</taxon>
        <taxon>Pseudanabaenaceae</taxon>
        <taxon>Pseudanabaena</taxon>
    </lineage>
</organism>
<feature type="transmembrane region" description="Helical" evidence="1">
    <location>
        <begin position="12"/>
        <end position="32"/>
    </location>
</feature>
<reference evidence="2 3" key="1">
    <citation type="submission" date="2018-04" db="EMBL/GenBank/DDBJ databases">
        <authorList>
            <person name="Go L.Y."/>
            <person name="Mitchell J.A."/>
        </authorList>
    </citation>
    <scope>NUCLEOTIDE SEQUENCE [LARGE SCALE GENOMIC DNA]</scope>
    <source>
        <strain evidence="2">ULC066bin1</strain>
    </source>
</reference>
<dbReference type="Proteomes" id="UP000249467">
    <property type="component" value="Unassembled WGS sequence"/>
</dbReference>
<evidence type="ECO:0000313" key="2">
    <source>
        <dbReference type="EMBL" id="PZO43474.1"/>
    </source>
</evidence>
<keyword evidence="1" id="KW-0812">Transmembrane</keyword>
<name>A0A2W4WEF2_9CYAN</name>
<dbReference type="AlphaFoldDB" id="A0A2W4WEF2"/>
<sequence length="162" mass="18713">MKSWSVFQRKIFLASIAILAIGVVFILTTISWSTNTNSLNENFSLCSAMPETPDSTNRLEFHPIKIVVEPWRGEHNVYGIFAIPLQYKDISYRSKMLVKGTDNAWDATPTDGVKYGLTTPEGYFLLVSFFRTRLTLWYLVTGRFKELQQPCNWKLYLFPIKT</sequence>
<keyword evidence="1" id="KW-0472">Membrane</keyword>
<protein>
    <submittedName>
        <fullName evidence="2">Uncharacterized protein</fullName>
    </submittedName>
</protein>